<dbReference type="EMBL" id="NMUE01000098">
    <property type="protein sequence ID" value="RFA92339.1"/>
    <property type="molecule type" value="Genomic_DNA"/>
</dbReference>
<name>A0A371QU44_9CREN</name>
<evidence type="ECO:0000313" key="1">
    <source>
        <dbReference type="EMBL" id="RFA92339.1"/>
    </source>
</evidence>
<sequence length="27" mass="3276">MADIRTLSRTYNDKTDTFRVKLITIRF</sequence>
<evidence type="ECO:0000313" key="2">
    <source>
        <dbReference type="Proteomes" id="UP000257123"/>
    </source>
</evidence>
<keyword evidence="1" id="KW-0238">DNA-binding</keyword>
<protein>
    <submittedName>
        <fullName evidence="1">DNA-binding protein</fullName>
    </submittedName>
</protein>
<gene>
    <name evidence="1" type="ORF">CGL51_14555</name>
</gene>
<organism evidence="1 2">
    <name type="scientific">Pyrobaculum aerophilum</name>
    <dbReference type="NCBI Taxonomy" id="13773"/>
    <lineage>
        <taxon>Archaea</taxon>
        <taxon>Thermoproteota</taxon>
        <taxon>Thermoprotei</taxon>
        <taxon>Thermoproteales</taxon>
        <taxon>Thermoproteaceae</taxon>
        <taxon>Pyrobaculum</taxon>
    </lineage>
</organism>
<proteinExistence type="predicted"/>
<comment type="caution">
    <text evidence="1">The sequence shown here is derived from an EMBL/GenBank/DDBJ whole genome shotgun (WGS) entry which is preliminary data.</text>
</comment>
<dbReference type="Proteomes" id="UP000257123">
    <property type="component" value="Unassembled WGS sequence"/>
</dbReference>
<accession>A0A371QU44</accession>
<dbReference type="GO" id="GO:0003677">
    <property type="term" value="F:DNA binding"/>
    <property type="evidence" value="ECO:0007669"/>
    <property type="project" value="UniProtKB-KW"/>
</dbReference>
<reference evidence="1 2" key="1">
    <citation type="submission" date="2017-07" db="EMBL/GenBank/DDBJ databases">
        <title>Draft genome sequence of aerobic hyperthermophilic archaea, Pyrobaculum aerophilum YKB31 and YKB32.</title>
        <authorList>
            <person name="Mochizuki T."/>
            <person name="Berliner A.J."/>
            <person name="Yoshida-Takashima Y."/>
            <person name="Takaki Y."/>
            <person name="Nunoura T."/>
            <person name="Takai K."/>
        </authorList>
    </citation>
    <scope>NUCLEOTIDE SEQUENCE [LARGE SCALE GENOMIC DNA]</scope>
    <source>
        <strain evidence="1 2">YKB31</strain>
    </source>
</reference>
<feature type="non-terminal residue" evidence="1">
    <location>
        <position position="27"/>
    </location>
</feature>
<dbReference type="AlphaFoldDB" id="A0A371QU44"/>